<dbReference type="InterPro" id="IPR036291">
    <property type="entry name" value="NAD(P)-bd_dom_sf"/>
</dbReference>
<dbReference type="InterPro" id="IPR029036">
    <property type="entry name" value="P5CR_dimer"/>
</dbReference>
<name>A0A2N7PPK9_9BACT</name>
<dbReference type="GO" id="GO:0055129">
    <property type="term" value="P:L-proline biosynthetic process"/>
    <property type="evidence" value="ECO:0007669"/>
    <property type="project" value="UniProtKB-UniRule"/>
</dbReference>
<evidence type="ECO:0000256" key="7">
    <source>
        <dbReference type="ARBA" id="ARBA00023002"/>
    </source>
</evidence>
<evidence type="ECO:0000256" key="6">
    <source>
        <dbReference type="ARBA" id="ARBA00022857"/>
    </source>
</evidence>
<evidence type="ECO:0000256" key="1">
    <source>
        <dbReference type="ARBA" id="ARBA00004496"/>
    </source>
</evidence>
<keyword evidence="4 8" id="KW-0028">Amino-acid biosynthesis</keyword>
<feature type="binding site" evidence="10">
    <location>
        <position position="59"/>
    </location>
    <ligand>
        <name>NADPH</name>
        <dbReference type="ChEBI" id="CHEBI:57783"/>
    </ligand>
</feature>
<dbReference type="SUPFAM" id="SSF48179">
    <property type="entry name" value="6-phosphogluconate dehydrogenase C-terminal domain-like"/>
    <property type="match status" value="1"/>
</dbReference>
<comment type="pathway">
    <text evidence="8">Amino-acid biosynthesis; L-proline biosynthesis; L-proline from L-glutamate 5-semialdehyde: step 1/1.</text>
</comment>
<evidence type="ECO:0000259" key="12">
    <source>
        <dbReference type="Pfam" id="PF14748"/>
    </source>
</evidence>
<evidence type="ECO:0000259" key="11">
    <source>
        <dbReference type="Pfam" id="PF03807"/>
    </source>
</evidence>
<evidence type="ECO:0000256" key="10">
    <source>
        <dbReference type="PIRSR" id="PIRSR000193-1"/>
    </source>
</evidence>
<reference evidence="13 14" key="1">
    <citation type="submission" date="2018-01" db="EMBL/GenBank/DDBJ databases">
        <title>Metagenomic assembled genomes from two thermal pools in the Uzon Caldera, Kamchatka, Russia.</title>
        <authorList>
            <person name="Wilkins L."/>
            <person name="Ettinger C."/>
        </authorList>
    </citation>
    <scope>NUCLEOTIDE SEQUENCE [LARGE SCALE GENOMIC DNA]</scope>
    <source>
        <strain evidence="13">ZAV-08</strain>
    </source>
</reference>
<dbReference type="InterPro" id="IPR028939">
    <property type="entry name" value="P5C_Rdtase_cat_N"/>
</dbReference>
<dbReference type="Pfam" id="PF03807">
    <property type="entry name" value="F420_oxidored"/>
    <property type="match status" value="1"/>
</dbReference>
<dbReference type="UniPathway" id="UPA00098">
    <property type="reaction ID" value="UER00361"/>
</dbReference>
<evidence type="ECO:0000256" key="9">
    <source>
        <dbReference type="NCBIfam" id="TIGR00112"/>
    </source>
</evidence>
<evidence type="ECO:0000256" key="3">
    <source>
        <dbReference type="ARBA" id="ARBA00022490"/>
    </source>
</evidence>
<keyword evidence="5 8" id="KW-0641">Proline biosynthesis</keyword>
<evidence type="ECO:0000256" key="2">
    <source>
        <dbReference type="ARBA" id="ARBA00005525"/>
    </source>
</evidence>
<dbReference type="PIRSF" id="PIRSF000193">
    <property type="entry name" value="Pyrrol-5-carb_rd"/>
    <property type="match status" value="1"/>
</dbReference>
<dbReference type="EC" id="1.5.1.2" evidence="8 9"/>
<evidence type="ECO:0000256" key="5">
    <source>
        <dbReference type="ARBA" id="ARBA00022650"/>
    </source>
</evidence>
<comment type="catalytic activity">
    <reaction evidence="8">
        <text>L-proline + NADP(+) = (S)-1-pyrroline-5-carboxylate + NADPH + 2 H(+)</text>
        <dbReference type="Rhea" id="RHEA:14109"/>
        <dbReference type="ChEBI" id="CHEBI:15378"/>
        <dbReference type="ChEBI" id="CHEBI:17388"/>
        <dbReference type="ChEBI" id="CHEBI:57783"/>
        <dbReference type="ChEBI" id="CHEBI:58349"/>
        <dbReference type="ChEBI" id="CHEBI:60039"/>
        <dbReference type="EC" id="1.5.1.2"/>
    </reaction>
</comment>
<dbReference type="Gene3D" id="1.10.3730.10">
    <property type="entry name" value="ProC C-terminal domain-like"/>
    <property type="match status" value="1"/>
</dbReference>
<comment type="similarity">
    <text evidence="2 8">Belongs to the pyrroline-5-carboxylate reductase family.</text>
</comment>
<gene>
    <name evidence="8 13" type="primary">proC</name>
    <name evidence="13" type="ORF">C0190_02145</name>
</gene>
<keyword evidence="6 8" id="KW-0521">NADP</keyword>
<dbReference type="FunFam" id="1.10.3730.10:FF:000001">
    <property type="entry name" value="Pyrroline-5-carboxylate reductase"/>
    <property type="match status" value="1"/>
</dbReference>
<dbReference type="HAMAP" id="MF_01925">
    <property type="entry name" value="P5C_reductase"/>
    <property type="match status" value="1"/>
</dbReference>
<dbReference type="GO" id="GO:0005737">
    <property type="term" value="C:cytoplasm"/>
    <property type="evidence" value="ECO:0007669"/>
    <property type="project" value="UniProtKB-SubCell"/>
</dbReference>
<feature type="domain" description="Pyrroline-5-carboxylate reductase dimerisation" evidence="12">
    <location>
        <begin position="165"/>
        <end position="269"/>
    </location>
</feature>
<dbReference type="InterPro" id="IPR000304">
    <property type="entry name" value="Pyrroline-COOH_reductase"/>
</dbReference>
<dbReference type="AlphaFoldDB" id="A0A2N7PPK9"/>
<dbReference type="NCBIfam" id="TIGR00112">
    <property type="entry name" value="proC"/>
    <property type="match status" value="1"/>
</dbReference>
<proteinExistence type="inferred from homology"/>
<accession>A0A2N7PPK9</accession>
<dbReference type="EMBL" id="PNIK01000032">
    <property type="protein sequence ID" value="PMP68070.1"/>
    <property type="molecule type" value="Genomic_DNA"/>
</dbReference>
<comment type="catalytic activity">
    <reaction evidence="8">
        <text>L-proline + NAD(+) = (S)-1-pyrroline-5-carboxylate + NADH + 2 H(+)</text>
        <dbReference type="Rhea" id="RHEA:14105"/>
        <dbReference type="ChEBI" id="CHEBI:15378"/>
        <dbReference type="ChEBI" id="CHEBI:17388"/>
        <dbReference type="ChEBI" id="CHEBI:57540"/>
        <dbReference type="ChEBI" id="CHEBI:57945"/>
        <dbReference type="ChEBI" id="CHEBI:60039"/>
        <dbReference type="EC" id="1.5.1.2"/>
    </reaction>
</comment>
<sequence>MKEIKEIGIIGGGQMAEALIKGFLEKKIFSSEKILVSEPLAERRKYLEKTYKVITTENNKKIVKERSLILLAVKPQVMKKVLEEIRDFIDIEKHLILTIAAGIPLAFYEKILREKTRIVRIMPNTCALVHKSISALCKGTFATDEDLEVSQQIFSAIGETVIVDESLMDAVTALSGSGPAYVALFIEALIDAGVRVGLPRNISEKLTLQTILGTVELMTKSQKNPYEIKAMVSSPGGTTISALHEFYEKGFQGIVISSVYRAYLRGKELSEILK</sequence>
<organism evidence="13 14">
    <name type="scientific">Thermodesulfobacterium geofontis</name>
    <dbReference type="NCBI Taxonomy" id="1295609"/>
    <lineage>
        <taxon>Bacteria</taxon>
        <taxon>Pseudomonadati</taxon>
        <taxon>Thermodesulfobacteriota</taxon>
        <taxon>Thermodesulfobacteria</taxon>
        <taxon>Thermodesulfobacteriales</taxon>
        <taxon>Thermodesulfobacteriaceae</taxon>
        <taxon>Thermodesulfobacterium</taxon>
    </lineage>
</organism>
<evidence type="ECO:0000313" key="13">
    <source>
        <dbReference type="EMBL" id="PMP68070.1"/>
    </source>
</evidence>
<feature type="binding site" evidence="10">
    <location>
        <begin position="72"/>
        <end position="75"/>
    </location>
    <ligand>
        <name>NADP(+)</name>
        <dbReference type="ChEBI" id="CHEBI:58349"/>
    </ligand>
</feature>
<evidence type="ECO:0000313" key="14">
    <source>
        <dbReference type="Proteomes" id="UP000235460"/>
    </source>
</evidence>
<dbReference type="Proteomes" id="UP000235460">
    <property type="component" value="Unassembled WGS sequence"/>
</dbReference>
<dbReference type="InterPro" id="IPR008927">
    <property type="entry name" value="6-PGluconate_DH-like_C_sf"/>
</dbReference>
<dbReference type="GO" id="GO:0004735">
    <property type="term" value="F:pyrroline-5-carboxylate reductase activity"/>
    <property type="evidence" value="ECO:0007669"/>
    <property type="project" value="UniProtKB-UniRule"/>
</dbReference>
<dbReference type="PANTHER" id="PTHR11645:SF0">
    <property type="entry name" value="PYRROLINE-5-CARBOXYLATE REDUCTASE 3"/>
    <property type="match status" value="1"/>
</dbReference>
<protein>
    <recommendedName>
        <fullName evidence="8 9">Pyrroline-5-carboxylate reductase</fullName>
        <shortName evidence="8">P5C reductase</shortName>
        <shortName evidence="8">P5CR</shortName>
        <ecNumber evidence="8 9">1.5.1.2</ecNumber>
    </recommendedName>
    <alternativeName>
        <fullName evidence="8">PCA reductase</fullName>
    </alternativeName>
</protein>
<evidence type="ECO:0000256" key="4">
    <source>
        <dbReference type="ARBA" id="ARBA00022605"/>
    </source>
</evidence>
<dbReference type="PANTHER" id="PTHR11645">
    <property type="entry name" value="PYRROLINE-5-CARBOXYLATE REDUCTASE"/>
    <property type="match status" value="1"/>
</dbReference>
<comment type="function">
    <text evidence="8">Catalyzes the reduction of 1-pyrroline-5-carboxylate (PCA) to L-proline.</text>
</comment>
<feature type="domain" description="Pyrroline-5-carboxylate reductase catalytic N-terminal" evidence="11">
    <location>
        <begin position="7"/>
        <end position="100"/>
    </location>
</feature>
<comment type="caution">
    <text evidence="13">The sequence shown here is derived from an EMBL/GenBank/DDBJ whole genome shotgun (WGS) entry which is preliminary data.</text>
</comment>
<dbReference type="FunFam" id="3.40.50.720:FF:000190">
    <property type="entry name" value="Pyrroline-5-carboxylate reductase"/>
    <property type="match status" value="1"/>
</dbReference>
<dbReference type="SUPFAM" id="SSF51735">
    <property type="entry name" value="NAD(P)-binding Rossmann-fold domains"/>
    <property type="match status" value="1"/>
</dbReference>
<comment type="subcellular location">
    <subcellularLocation>
        <location evidence="1 8">Cytoplasm</location>
    </subcellularLocation>
</comment>
<keyword evidence="3 8" id="KW-0963">Cytoplasm</keyword>
<keyword evidence="7 8" id="KW-0560">Oxidoreductase</keyword>
<evidence type="ECO:0000256" key="8">
    <source>
        <dbReference type="HAMAP-Rule" id="MF_01925"/>
    </source>
</evidence>
<dbReference type="Gene3D" id="3.40.50.720">
    <property type="entry name" value="NAD(P)-binding Rossmann-like Domain"/>
    <property type="match status" value="1"/>
</dbReference>
<dbReference type="Pfam" id="PF14748">
    <property type="entry name" value="P5CR_dimer"/>
    <property type="match status" value="1"/>
</dbReference>
<feature type="binding site" evidence="10">
    <location>
        <begin position="10"/>
        <end position="15"/>
    </location>
    <ligand>
        <name>NADP(+)</name>
        <dbReference type="ChEBI" id="CHEBI:58349"/>
    </ligand>
</feature>